<gene>
    <name evidence="1" type="ORF">CUD01_17970</name>
</gene>
<dbReference type="Gene3D" id="3.30.300.20">
    <property type="match status" value="1"/>
</dbReference>
<evidence type="ECO:0000313" key="1">
    <source>
        <dbReference type="EMBL" id="GEA81353.1"/>
    </source>
</evidence>
<dbReference type="InterPro" id="IPR003718">
    <property type="entry name" value="OsmC/Ohr_fam"/>
</dbReference>
<dbReference type="EMBL" id="BJLP01000027">
    <property type="protein sequence ID" value="GEA81353.1"/>
    <property type="molecule type" value="Genomic_DNA"/>
</dbReference>
<comment type="caution">
    <text evidence="1">The sequence shown here is derived from an EMBL/GenBank/DDBJ whole genome shotgun (WGS) entry which is preliminary data.</text>
</comment>
<dbReference type="Proteomes" id="UP000315842">
    <property type="component" value="Unassembled WGS sequence"/>
</dbReference>
<accession>A0A4Y3KBG1</accession>
<reference evidence="1 2" key="1">
    <citation type="submission" date="2019-06" db="EMBL/GenBank/DDBJ databases">
        <title>Whole genome shotgun sequence of Cellulomonas uda NBRC 3747.</title>
        <authorList>
            <person name="Hosoyama A."/>
            <person name="Uohara A."/>
            <person name="Ohji S."/>
            <person name="Ichikawa N."/>
        </authorList>
    </citation>
    <scope>NUCLEOTIDE SEQUENCE [LARGE SCALE GENOMIC DNA]</scope>
    <source>
        <strain evidence="1 2">NBRC 3747</strain>
    </source>
</reference>
<dbReference type="InterPro" id="IPR015946">
    <property type="entry name" value="KH_dom-like_a/b"/>
</dbReference>
<proteinExistence type="predicted"/>
<evidence type="ECO:0000313" key="2">
    <source>
        <dbReference type="Proteomes" id="UP000315842"/>
    </source>
</evidence>
<sequence>MAEAYGVVVSAGSLRSSSDEAWRLPHRWTDEGVAVEAAFTGAHLLHLAAAGCVLNDVYREATRLGTALAGVRVSAQGGFDDEWASTGVTYVVEVDTGASSDEVARLLAVVDQVAEIPRAIRAGAPVTRTAEPGAQG</sequence>
<dbReference type="Pfam" id="PF02566">
    <property type="entry name" value="OsmC"/>
    <property type="match status" value="1"/>
</dbReference>
<organism evidence="1 2">
    <name type="scientific">Cellulomonas uda</name>
    <dbReference type="NCBI Taxonomy" id="1714"/>
    <lineage>
        <taxon>Bacteria</taxon>
        <taxon>Bacillati</taxon>
        <taxon>Actinomycetota</taxon>
        <taxon>Actinomycetes</taxon>
        <taxon>Micrococcales</taxon>
        <taxon>Cellulomonadaceae</taxon>
        <taxon>Cellulomonas</taxon>
    </lineage>
</organism>
<dbReference type="InterPro" id="IPR036102">
    <property type="entry name" value="OsmC/Ohrsf"/>
</dbReference>
<protein>
    <recommendedName>
        <fullName evidence="3">Osmotically inducible protein OsmC</fullName>
    </recommendedName>
</protein>
<name>A0A4Y3KBG1_CELUD</name>
<dbReference type="RefSeq" id="WP_141320467.1">
    <property type="nucleotide sequence ID" value="NZ_BJLP01000027.1"/>
</dbReference>
<dbReference type="AlphaFoldDB" id="A0A4Y3KBG1"/>
<evidence type="ECO:0008006" key="3">
    <source>
        <dbReference type="Google" id="ProtNLM"/>
    </source>
</evidence>
<dbReference type="SUPFAM" id="SSF82784">
    <property type="entry name" value="OsmC-like"/>
    <property type="match status" value="1"/>
</dbReference>
<keyword evidence="2" id="KW-1185">Reference proteome</keyword>